<protein>
    <recommendedName>
        <fullName evidence="4">Cation/multidrug efflux pump</fullName>
    </recommendedName>
</protein>
<name>A0A6M4H6A0_9PROT</name>
<dbReference type="AlphaFoldDB" id="A0A6M4H6A0"/>
<evidence type="ECO:0000313" key="3">
    <source>
        <dbReference type="Proteomes" id="UP000503096"/>
    </source>
</evidence>
<keyword evidence="3" id="KW-1185">Reference proteome</keyword>
<dbReference type="KEGG" id="upl:DSM104440_00786"/>
<evidence type="ECO:0000256" key="1">
    <source>
        <dbReference type="SAM" id="Phobius"/>
    </source>
</evidence>
<sequence length="216" mass="24351">MVLTGLIVACALASLLFLGFAVQAFHRVRIVKMGVHLVLSGFFVMAAVAVFFVGASLFTYQRLTHEQNVLEVQFQRLGERHFRAKLTYPNGAMQDFELKGDEWQVDARVLKWRGLANVLGFDTVYRIERLGGRYADIAKERSEERTVHSLVPPDRFDLWAFAREVRDWAPWIDALYGSATYLPMADGALYQVSISQSGVLARPLNQAAKQAVGGWR</sequence>
<keyword evidence="1" id="KW-0812">Transmembrane</keyword>
<keyword evidence="1" id="KW-1133">Transmembrane helix</keyword>
<feature type="transmembrane region" description="Helical" evidence="1">
    <location>
        <begin position="34"/>
        <end position="58"/>
    </location>
</feature>
<keyword evidence="1" id="KW-0472">Membrane</keyword>
<dbReference type="InParanoid" id="A0A6M4H6A0"/>
<dbReference type="Proteomes" id="UP000503096">
    <property type="component" value="Chromosome"/>
</dbReference>
<proteinExistence type="predicted"/>
<organism evidence="2 3">
    <name type="scientific">Usitatibacter palustris</name>
    <dbReference type="NCBI Taxonomy" id="2732487"/>
    <lineage>
        <taxon>Bacteria</taxon>
        <taxon>Pseudomonadati</taxon>
        <taxon>Pseudomonadota</taxon>
        <taxon>Betaproteobacteria</taxon>
        <taxon>Nitrosomonadales</taxon>
        <taxon>Usitatibacteraceae</taxon>
        <taxon>Usitatibacter</taxon>
    </lineage>
</organism>
<dbReference type="EMBL" id="CP053073">
    <property type="protein sequence ID" value="QJR13994.1"/>
    <property type="molecule type" value="Genomic_DNA"/>
</dbReference>
<evidence type="ECO:0000313" key="2">
    <source>
        <dbReference type="EMBL" id="QJR13994.1"/>
    </source>
</evidence>
<dbReference type="RefSeq" id="WP_171160791.1">
    <property type="nucleotide sequence ID" value="NZ_CP053073.1"/>
</dbReference>
<gene>
    <name evidence="2" type="ORF">DSM104440_00786</name>
</gene>
<accession>A0A6M4H6A0</accession>
<evidence type="ECO:0008006" key="4">
    <source>
        <dbReference type="Google" id="ProtNLM"/>
    </source>
</evidence>
<reference evidence="2 3" key="1">
    <citation type="submission" date="2020-04" db="EMBL/GenBank/DDBJ databases">
        <title>Usitatibacter rugosus gen. nov., sp. nov. and Usitatibacter palustris sp. nov., novel members of Usitatibacteraceae fam. nov. within the order Nitrosomonadales isolated from soil.</title>
        <authorList>
            <person name="Huber K.J."/>
            <person name="Neumann-Schaal M."/>
            <person name="Geppert A."/>
            <person name="Luckner M."/>
            <person name="Wanner G."/>
            <person name="Overmann J."/>
        </authorList>
    </citation>
    <scope>NUCLEOTIDE SEQUENCE [LARGE SCALE GENOMIC DNA]</scope>
    <source>
        <strain evidence="2 3">Swamp67</strain>
    </source>
</reference>